<evidence type="ECO:0000313" key="3">
    <source>
        <dbReference type="Proteomes" id="UP000807306"/>
    </source>
</evidence>
<comment type="caution">
    <text evidence="2">The sequence shown here is derived from an EMBL/GenBank/DDBJ whole genome shotgun (WGS) entry which is preliminary data.</text>
</comment>
<accession>A0A9P6JRY7</accession>
<feature type="transmembrane region" description="Helical" evidence="1">
    <location>
        <begin position="7"/>
        <end position="28"/>
    </location>
</feature>
<organism evidence="2 3">
    <name type="scientific">Crepidotus variabilis</name>
    <dbReference type="NCBI Taxonomy" id="179855"/>
    <lineage>
        <taxon>Eukaryota</taxon>
        <taxon>Fungi</taxon>
        <taxon>Dikarya</taxon>
        <taxon>Basidiomycota</taxon>
        <taxon>Agaricomycotina</taxon>
        <taxon>Agaricomycetes</taxon>
        <taxon>Agaricomycetidae</taxon>
        <taxon>Agaricales</taxon>
        <taxon>Agaricineae</taxon>
        <taxon>Crepidotaceae</taxon>
        <taxon>Crepidotus</taxon>
    </lineage>
</organism>
<evidence type="ECO:0000256" key="1">
    <source>
        <dbReference type="SAM" id="Phobius"/>
    </source>
</evidence>
<sequence length="84" mass="9417">MVSWFTPILSCMIWIVPGIIQLIAVKYVKEQPTSIVPSMIVLLNTSSSGSQPPAFFRSFALLYSAMFMNLADLYFTSSSTFLRN</sequence>
<proteinExistence type="predicted"/>
<feature type="non-terminal residue" evidence="2">
    <location>
        <position position="84"/>
    </location>
</feature>
<protein>
    <submittedName>
        <fullName evidence="2">Uncharacterized protein</fullName>
    </submittedName>
</protein>
<name>A0A9P6JRY7_9AGAR</name>
<evidence type="ECO:0000313" key="2">
    <source>
        <dbReference type="EMBL" id="KAF9530000.1"/>
    </source>
</evidence>
<gene>
    <name evidence="2" type="ORF">CPB83DRAFT_851412</name>
</gene>
<feature type="transmembrane region" description="Helical" evidence="1">
    <location>
        <begin position="54"/>
        <end position="75"/>
    </location>
</feature>
<reference evidence="2" key="1">
    <citation type="submission" date="2020-11" db="EMBL/GenBank/DDBJ databases">
        <authorList>
            <consortium name="DOE Joint Genome Institute"/>
            <person name="Ahrendt S."/>
            <person name="Riley R."/>
            <person name="Andreopoulos W."/>
            <person name="Labutti K."/>
            <person name="Pangilinan J."/>
            <person name="Ruiz-Duenas F.J."/>
            <person name="Barrasa J.M."/>
            <person name="Sanchez-Garcia M."/>
            <person name="Camarero S."/>
            <person name="Miyauchi S."/>
            <person name="Serrano A."/>
            <person name="Linde D."/>
            <person name="Babiker R."/>
            <person name="Drula E."/>
            <person name="Ayuso-Fernandez I."/>
            <person name="Pacheco R."/>
            <person name="Padilla G."/>
            <person name="Ferreira P."/>
            <person name="Barriuso J."/>
            <person name="Kellner H."/>
            <person name="Castanera R."/>
            <person name="Alfaro M."/>
            <person name="Ramirez L."/>
            <person name="Pisabarro A.G."/>
            <person name="Kuo A."/>
            <person name="Tritt A."/>
            <person name="Lipzen A."/>
            <person name="He G."/>
            <person name="Yan M."/>
            <person name="Ng V."/>
            <person name="Cullen D."/>
            <person name="Martin F."/>
            <person name="Rosso M.-N."/>
            <person name="Henrissat B."/>
            <person name="Hibbett D."/>
            <person name="Martinez A.T."/>
            <person name="Grigoriev I.V."/>
        </authorList>
    </citation>
    <scope>NUCLEOTIDE SEQUENCE</scope>
    <source>
        <strain evidence="2">CBS 506.95</strain>
    </source>
</reference>
<keyword evidence="3" id="KW-1185">Reference proteome</keyword>
<dbReference type="Proteomes" id="UP000807306">
    <property type="component" value="Unassembled WGS sequence"/>
</dbReference>
<dbReference type="EMBL" id="MU157842">
    <property type="protein sequence ID" value="KAF9530000.1"/>
    <property type="molecule type" value="Genomic_DNA"/>
</dbReference>
<keyword evidence="1" id="KW-0812">Transmembrane</keyword>
<keyword evidence="1" id="KW-0472">Membrane</keyword>
<dbReference type="AlphaFoldDB" id="A0A9P6JRY7"/>
<keyword evidence="1" id="KW-1133">Transmembrane helix</keyword>